<name>A0A0B5EX57_STRA4</name>
<protein>
    <submittedName>
        <fullName evidence="2">PLP-dependent aminotransferase MppQ</fullName>
    </submittedName>
</protein>
<accession>A0A0B5EX57</accession>
<dbReference type="InterPro" id="IPR015422">
    <property type="entry name" value="PyrdxlP-dep_Trfase_small"/>
</dbReference>
<dbReference type="CDD" id="cd00609">
    <property type="entry name" value="AAT_like"/>
    <property type="match status" value="1"/>
</dbReference>
<dbReference type="AlphaFoldDB" id="A0A0B5EX57"/>
<dbReference type="InterPro" id="IPR004839">
    <property type="entry name" value="Aminotransferase_I/II_large"/>
</dbReference>
<evidence type="ECO:0000313" key="2">
    <source>
        <dbReference type="EMBL" id="AJE87383.1"/>
    </source>
</evidence>
<keyword evidence="3" id="KW-1185">Reference proteome</keyword>
<dbReference type="InterPro" id="IPR015421">
    <property type="entry name" value="PyrdxlP-dep_Trfase_major"/>
</dbReference>
<dbReference type="SUPFAM" id="SSF53383">
    <property type="entry name" value="PLP-dependent transferases"/>
    <property type="match status" value="1"/>
</dbReference>
<sequence>MVQEILSTDVCDLGPGYLHACLLPEQEIQHAFSVALSRYGPAALTYGHNWGALPYRSALARRLTQTTGVRHYPENLVLTPGTSQALDTLISKVARPGDTVLVESPTYDLALKIFRHRGLRIHAVERDPHGLVPSALEDAIETIRAKGGTPAFCYLIPTFHNPTGALTPPDRRTEILTIARRHTLLLVEDDAYADLYLDGVPPPPSLAALSGFRDVVQLGTFSKSVAPGLRLGWLAASTEFCEGLAARGVAISGGSSNPIPSLALTEMLRSGSYEHHLTTLRIQLAEHRDILVDTLRKALPEDFIVRRPGGGFFTWVTLPGDFREREAVAAARNAGVIVAPGSRFGAATPEIRLAFSAHSPDDIHKAARSLGSAWQKRK</sequence>
<dbReference type="Pfam" id="PF00155">
    <property type="entry name" value="Aminotran_1_2"/>
    <property type="match status" value="1"/>
</dbReference>
<dbReference type="Gene3D" id="3.40.640.10">
    <property type="entry name" value="Type I PLP-dependent aspartate aminotransferase-like (Major domain)"/>
    <property type="match status" value="1"/>
</dbReference>
<dbReference type="Proteomes" id="UP000031523">
    <property type="component" value="Chromosome"/>
</dbReference>
<dbReference type="GO" id="GO:0047536">
    <property type="term" value="F:2-aminoadipate transaminase activity"/>
    <property type="evidence" value="ECO:0007669"/>
    <property type="project" value="TreeGrafter"/>
</dbReference>
<keyword evidence="2" id="KW-0032">Aminotransferase</keyword>
<organism evidence="2 3">
    <name type="scientific">Streptomyces albus (strain ATCC 21838 / DSM 41398 / FERM P-419 / JCM 4703 / NBRC 107858)</name>
    <dbReference type="NCBI Taxonomy" id="1081613"/>
    <lineage>
        <taxon>Bacteria</taxon>
        <taxon>Bacillati</taxon>
        <taxon>Actinomycetota</taxon>
        <taxon>Actinomycetes</taxon>
        <taxon>Kitasatosporales</taxon>
        <taxon>Streptomycetaceae</taxon>
        <taxon>Streptomyces</taxon>
    </lineage>
</organism>
<evidence type="ECO:0000313" key="3">
    <source>
        <dbReference type="Proteomes" id="UP000031523"/>
    </source>
</evidence>
<dbReference type="Gene3D" id="3.90.1150.10">
    <property type="entry name" value="Aspartate Aminotransferase, domain 1"/>
    <property type="match status" value="1"/>
</dbReference>
<dbReference type="EMBL" id="CP010519">
    <property type="protein sequence ID" value="AJE87383.1"/>
    <property type="molecule type" value="Genomic_DNA"/>
</dbReference>
<dbReference type="KEGG" id="sals:SLNWT_7007"/>
<dbReference type="PANTHER" id="PTHR42858">
    <property type="entry name" value="AMINOTRANSFERASE"/>
    <property type="match status" value="1"/>
</dbReference>
<dbReference type="GO" id="GO:0030170">
    <property type="term" value="F:pyridoxal phosphate binding"/>
    <property type="evidence" value="ECO:0007669"/>
    <property type="project" value="InterPro"/>
</dbReference>
<keyword evidence="2" id="KW-0808">Transferase</keyword>
<feature type="domain" description="Aminotransferase class I/classII large" evidence="1">
    <location>
        <begin position="42"/>
        <end position="370"/>
    </location>
</feature>
<dbReference type="InterPro" id="IPR015424">
    <property type="entry name" value="PyrdxlP-dep_Trfase"/>
</dbReference>
<dbReference type="PANTHER" id="PTHR42858:SF1">
    <property type="entry name" value="LD15494P"/>
    <property type="match status" value="1"/>
</dbReference>
<reference evidence="2 3" key="1">
    <citation type="submission" date="2015-01" db="EMBL/GenBank/DDBJ databases">
        <title>Enhanced salinomycin production by adjusting the supply of polyketide extender units in Streptomyce albus DSM 41398.</title>
        <authorList>
            <person name="Lu C."/>
        </authorList>
    </citation>
    <scope>NUCLEOTIDE SEQUENCE [LARGE SCALE GENOMIC DNA]</scope>
    <source>
        <strain evidence="3">ATCC 21838 / DSM 41398 / FERM P-419 / JCM 4703 / NBRC 107858</strain>
    </source>
</reference>
<proteinExistence type="predicted"/>
<evidence type="ECO:0000259" key="1">
    <source>
        <dbReference type="Pfam" id="PF00155"/>
    </source>
</evidence>
<gene>
    <name evidence="2" type="ORF">SLNWT_7007</name>
</gene>